<keyword evidence="2" id="KW-1185">Reference proteome</keyword>
<dbReference type="InParanoid" id="D8RU39"/>
<dbReference type="EMBL" id="GL377590">
    <property type="protein sequence ID" value="EFJ24136.1"/>
    <property type="molecule type" value="Genomic_DNA"/>
</dbReference>
<proteinExistence type="predicted"/>
<evidence type="ECO:0000313" key="2">
    <source>
        <dbReference type="Proteomes" id="UP000001514"/>
    </source>
</evidence>
<accession>D8RU39</accession>
<protein>
    <submittedName>
        <fullName evidence="1">Uncharacterized protein</fullName>
    </submittedName>
</protein>
<sequence length="172" mass="18977">MNDPPTIAAGGIYRGFARCSTTPSDDLVNVSEVFQSYVSRDPAPKKRRAATGDPEAHMKIVTQISKLLKKRDIRVDKTRRTQSCRGGIRALYSFNSIESWCGRVAKSSGSCAWPVKDHALVNFGDITMAASKAKAVLEAFQQDASCVTEYHTKVFDLCKKALGVVEESRHHQ</sequence>
<gene>
    <name evidence="1" type="ORF">SELMODRAFT_414949</name>
</gene>
<dbReference type="Gramene" id="EFJ24136">
    <property type="protein sequence ID" value="EFJ24136"/>
    <property type="gene ID" value="SELMODRAFT_414949"/>
</dbReference>
<dbReference type="HOGENOM" id="CLU_1557889_0_0_1"/>
<dbReference type="AlphaFoldDB" id="D8RU39"/>
<reference evidence="1 2" key="1">
    <citation type="journal article" date="2011" name="Science">
        <title>The Selaginella genome identifies genetic changes associated with the evolution of vascular plants.</title>
        <authorList>
            <person name="Banks J.A."/>
            <person name="Nishiyama T."/>
            <person name="Hasebe M."/>
            <person name="Bowman J.L."/>
            <person name="Gribskov M."/>
            <person name="dePamphilis C."/>
            <person name="Albert V.A."/>
            <person name="Aono N."/>
            <person name="Aoyama T."/>
            <person name="Ambrose B.A."/>
            <person name="Ashton N.W."/>
            <person name="Axtell M.J."/>
            <person name="Barker E."/>
            <person name="Barker M.S."/>
            <person name="Bennetzen J.L."/>
            <person name="Bonawitz N.D."/>
            <person name="Chapple C."/>
            <person name="Cheng C."/>
            <person name="Correa L.G."/>
            <person name="Dacre M."/>
            <person name="DeBarry J."/>
            <person name="Dreyer I."/>
            <person name="Elias M."/>
            <person name="Engstrom E.M."/>
            <person name="Estelle M."/>
            <person name="Feng L."/>
            <person name="Finet C."/>
            <person name="Floyd S.K."/>
            <person name="Frommer W.B."/>
            <person name="Fujita T."/>
            <person name="Gramzow L."/>
            <person name="Gutensohn M."/>
            <person name="Harholt J."/>
            <person name="Hattori M."/>
            <person name="Heyl A."/>
            <person name="Hirai T."/>
            <person name="Hiwatashi Y."/>
            <person name="Ishikawa M."/>
            <person name="Iwata M."/>
            <person name="Karol K.G."/>
            <person name="Koehler B."/>
            <person name="Kolukisaoglu U."/>
            <person name="Kubo M."/>
            <person name="Kurata T."/>
            <person name="Lalonde S."/>
            <person name="Li K."/>
            <person name="Li Y."/>
            <person name="Litt A."/>
            <person name="Lyons E."/>
            <person name="Manning G."/>
            <person name="Maruyama T."/>
            <person name="Michael T.P."/>
            <person name="Mikami K."/>
            <person name="Miyazaki S."/>
            <person name="Morinaga S."/>
            <person name="Murata T."/>
            <person name="Mueller-Roeber B."/>
            <person name="Nelson D.R."/>
            <person name="Obara M."/>
            <person name="Oguri Y."/>
            <person name="Olmstead R.G."/>
            <person name="Onodera N."/>
            <person name="Petersen B.L."/>
            <person name="Pils B."/>
            <person name="Prigge M."/>
            <person name="Rensing S.A."/>
            <person name="Riano-Pachon D.M."/>
            <person name="Roberts A.W."/>
            <person name="Sato Y."/>
            <person name="Scheller H.V."/>
            <person name="Schulz B."/>
            <person name="Schulz C."/>
            <person name="Shakirov E.V."/>
            <person name="Shibagaki N."/>
            <person name="Shinohara N."/>
            <person name="Shippen D.E."/>
            <person name="Soerensen I."/>
            <person name="Sotooka R."/>
            <person name="Sugimoto N."/>
            <person name="Sugita M."/>
            <person name="Sumikawa N."/>
            <person name="Tanurdzic M."/>
            <person name="Theissen G."/>
            <person name="Ulvskov P."/>
            <person name="Wakazuki S."/>
            <person name="Weng J.K."/>
            <person name="Willats W.W."/>
            <person name="Wipf D."/>
            <person name="Wolf P.G."/>
            <person name="Yang L."/>
            <person name="Zimmer A.D."/>
            <person name="Zhu Q."/>
            <person name="Mitros T."/>
            <person name="Hellsten U."/>
            <person name="Loque D."/>
            <person name="Otillar R."/>
            <person name="Salamov A."/>
            <person name="Schmutz J."/>
            <person name="Shapiro H."/>
            <person name="Lindquist E."/>
            <person name="Lucas S."/>
            <person name="Rokhsar D."/>
            <person name="Grigoriev I.V."/>
        </authorList>
    </citation>
    <scope>NUCLEOTIDE SEQUENCE [LARGE SCALE GENOMIC DNA]</scope>
</reference>
<dbReference type="Proteomes" id="UP000001514">
    <property type="component" value="Unassembled WGS sequence"/>
</dbReference>
<organism evidence="2">
    <name type="scientific">Selaginella moellendorffii</name>
    <name type="common">Spikemoss</name>
    <dbReference type="NCBI Taxonomy" id="88036"/>
    <lineage>
        <taxon>Eukaryota</taxon>
        <taxon>Viridiplantae</taxon>
        <taxon>Streptophyta</taxon>
        <taxon>Embryophyta</taxon>
        <taxon>Tracheophyta</taxon>
        <taxon>Lycopodiopsida</taxon>
        <taxon>Selaginellales</taxon>
        <taxon>Selaginellaceae</taxon>
        <taxon>Selaginella</taxon>
    </lineage>
</organism>
<dbReference type="KEGG" id="smo:SELMODRAFT_414949"/>
<evidence type="ECO:0000313" key="1">
    <source>
        <dbReference type="EMBL" id="EFJ24136.1"/>
    </source>
</evidence>
<name>D8RU39_SELML</name>